<accession>A0ABR4E3M4</accession>
<organism evidence="1 2">
    <name type="scientific">Diaporthe vaccinii</name>
    <dbReference type="NCBI Taxonomy" id="105482"/>
    <lineage>
        <taxon>Eukaryota</taxon>
        <taxon>Fungi</taxon>
        <taxon>Dikarya</taxon>
        <taxon>Ascomycota</taxon>
        <taxon>Pezizomycotina</taxon>
        <taxon>Sordariomycetes</taxon>
        <taxon>Sordariomycetidae</taxon>
        <taxon>Diaporthales</taxon>
        <taxon>Diaporthaceae</taxon>
        <taxon>Diaporthe</taxon>
        <taxon>Diaporthe eres species complex</taxon>
    </lineage>
</organism>
<protein>
    <recommendedName>
        <fullName evidence="3">Secreted protein</fullName>
    </recommendedName>
</protein>
<name>A0ABR4E3M4_9PEZI</name>
<evidence type="ECO:0000313" key="1">
    <source>
        <dbReference type="EMBL" id="KAL2277022.1"/>
    </source>
</evidence>
<reference evidence="1 2" key="1">
    <citation type="submission" date="2024-03" db="EMBL/GenBank/DDBJ databases">
        <title>A high-quality draft genome sequence of Diaporthe vaccinii, a causative agent of upright dieback and viscid rot disease in cranberry plants.</title>
        <authorList>
            <person name="Sarrasin M."/>
            <person name="Lang B.F."/>
            <person name="Burger G."/>
        </authorList>
    </citation>
    <scope>NUCLEOTIDE SEQUENCE [LARGE SCALE GENOMIC DNA]</scope>
    <source>
        <strain evidence="1 2">IS7</strain>
    </source>
</reference>
<dbReference type="EMBL" id="JBAWTH010000105">
    <property type="protein sequence ID" value="KAL2277022.1"/>
    <property type="molecule type" value="Genomic_DNA"/>
</dbReference>
<keyword evidence="2" id="KW-1185">Reference proteome</keyword>
<evidence type="ECO:0000313" key="2">
    <source>
        <dbReference type="Proteomes" id="UP001600888"/>
    </source>
</evidence>
<proteinExistence type="predicted"/>
<evidence type="ECO:0008006" key="3">
    <source>
        <dbReference type="Google" id="ProtNLM"/>
    </source>
</evidence>
<comment type="caution">
    <text evidence="1">The sequence shown here is derived from an EMBL/GenBank/DDBJ whole genome shotgun (WGS) entry which is preliminary data.</text>
</comment>
<sequence length="88" mass="9932">MYVCKVMPGAGCCAILWNKSVAFPPARLYWVLTTWSFSTALTCSWFSSVLIESSGKSTLQERRGVSQRCQFEHMQSGCATYEKPLIRL</sequence>
<dbReference type="Proteomes" id="UP001600888">
    <property type="component" value="Unassembled WGS sequence"/>
</dbReference>
<gene>
    <name evidence="1" type="ORF">FJTKL_00318</name>
</gene>